<evidence type="ECO:0000256" key="2">
    <source>
        <dbReference type="ARBA" id="ARBA00022840"/>
    </source>
</evidence>
<evidence type="ECO:0000313" key="4">
    <source>
        <dbReference type="Proteomes" id="UP000268093"/>
    </source>
</evidence>
<dbReference type="SUPFAM" id="SSF53067">
    <property type="entry name" value="Actin-like ATPase domain"/>
    <property type="match status" value="2"/>
</dbReference>
<evidence type="ECO:0000313" key="3">
    <source>
        <dbReference type="EMBL" id="RUO96884.1"/>
    </source>
</evidence>
<dbReference type="InterPro" id="IPR043129">
    <property type="entry name" value="ATPase_NBD"/>
</dbReference>
<organism evidence="3 4">
    <name type="scientific">Jimgerdemannia flammicorona</name>
    <dbReference type="NCBI Taxonomy" id="994334"/>
    <lineage>
        <taxon>Eukaryota</taxon>
        <taxon>Fungi</taxon>
        <taxon>Fungi incertae sedis</taxon>
        <taxon>Mucoromycota</taxon>
        <taxon>Mucoromycotina</taxon>
        <taxon>Endogonomycetes</taxon>
        <taxon>Endogonales</taxon>
        <taxon>Endogonaceae</taxon>
        <taxon>Jimgerdemannia</taxon>
    </lineage>
</organism>
<proteinExistence type="predicted"/>
<dbReference type="AlphaFoldDB" id="A0A433A2H2"/>
<gene>
    <name evidence="3" type="ORF">BC936DRAFT_141303</name>
</gene>
<dbReference type="Gene3D" id="3.30.420.40">
    <property type="match status" value="2"/>
</dbReference>
<sequence>MDGLFVEYTGKTTAKCVAAIDFGTSGTSYAYAFPPRNGELNARTDVYTNGQWEDGSTGKTKTILLLDDENNFIAFGGHAENKYKVLAVHKSGKYFRFFKMQLYTEKITGNFMIKPLDGESVSAKLVFQRCLEYLKEGKFNSDSTNYIFTQVIDNSVISTVIALLKQIQMEDRKVSSSDIKWVLTVPAIWNDAAKQIMSEAAETAGLVNVGGNRVQLALEPEAASLWCLRNGELNLEHGDRYVVLDCGGGTIDVTVHEKIAGMAGDSLKEMALAKGGDWGSTTIDRRILRMLKDIFGNRRYNAMTEDLHGYMNLQRDIESAKIAFDSETDVVLNLPDTLMSQTYTEVSPEEAVEKYQNANGNVDLIFRKPNLLIPATYFRDKLIWPTIQQIYTHTLAVLNRNPSVSRLILAGNFANSRILRDEMMKFESRGIKVVVPHLPGETVVKGAVLFGANPGLISERLSRFTYGIGTVVPFVTGKHPESKLIITSFGERFCNGVFNTFITEGEECVLGHTVEKPFTTLEPYQHIVGVNIYKSRRKNVTYTEEAGVTNIGRVAIRIRKPFESVKVIMLLTTEIVAKAINEDGEEREVTLKFNE</sequence>
<dbReference type="CDD" id="cd10229">
    <property type="entry name" value="ASKHA_NBD_HSP70_HSPA12"/>
    <property type="match status" value="1"/>
</dbReference>
<dbReference type="Proteomes" id="UP000268093">
    <property type="component" value="Unassembled WGS sequence"/>
</dbReference>
<dbReference type="Gene3D" id="3.90.640.10">
    <property type="entry name" value="Actin, Chain A, domain 4"/>
    <property type="match status" value="1"/>
</dbReference>
<reference evidence="3 4" key="1">
    <citation type="journal article" date="2018" name="New Phytol.">
        <title>Phylogenomics of Endogonaceae and evolution of mycorrhizas within Mucoromycota.</title>
        <authorList>
            <person name="Chang Y."/>
            <person name="Desiro A."/>
            <person name="Na H."/>
            <person name="Sandor L."/>
            <person name="Lipzen A."/>
            <person name="Clum A."/>
            <person name="Barry K."/>
            <person name="Grigoriev I.V."/>
            <person name="Martin F.M."/>
            <person name="Stajich J.E."/>
            <person name="Smith M.E."/>
            <person name="Bonito G."/>
            <person name="Spatafora J.W."/>
        </authorList>
    </citation>
    <scope>NUCLEOTIDE SEQUENCE [LARGE SCALE GENOMIC DNA]</scope>
    <source>
        <strain evidence="3 4">GMNB39</strain>
    </source>
</reference>
<name>A0A433A2H2_9FUNG</name>
<keyword evidence="2" id="KW-0067">ATP-binding</keyword>
<keyword evidence="1" id="KW-0547">Nucleotide-binding</keyword>
<dbReference type="OrthoDB" id="2963168at2759"/>
<comment type="caution">
    <text evidence="3">The sequence shown here is derived from an EMBL/GenBank/DDBJ whole genome shotgun (WGS) entry which is preliminary data.</text>
</comment>
<dbReference type="EMBL" id="RBNI01019239">
    <property type="protein sequence ID" value="RUO96884.1"/>
    <property type="molecule type" value="Genomic_DNA"/>
</dbReference>
<keyword evidence="4" id="KW-1185">Reference proteome</keyword>
<dbReference type="GO" id="GO:0140662">
    <property type="term" value="F:ATP-dependent protein folding chaperone"/>
    <property type="evidence" value="ECO:0007669"/>
    <property type="project" value="InterPro"/>
</dbReference>
<dbReference type="PANTHER" id="PTHR14187">
    <property type="entry name" value="ALPHA KINASE/ELONGATION FACTOR 2 KINASE"/>
    <property type="match status" value="1"/>
</dbReference>
<dbReference type="Pfam" id="PF00012">
    <property type="entry name" value="HSP70"/>
    <property type="match status" value="1"/>
</dbReference>
<dbReference type="GO" id="GO:0005524">
    <property type="term" value="F:ATP binding"/>
    <property type="evidence" value="ECO:0007669"/>
    <property type="project" value="UniProtKB-KW"/>
</dbReference>
<evidence type="ECO:0000256" key="1">
    <source>
        <dbReference type="ARBA" id="ARBA00022741"/>
    </source>
</evidence>
<dbReference type="InterPro" id="IPR013126">
    <property type="entry name" value="Hsp_70_fam"/>
</dbReference>
<dbReference type="PANTHER" id="PTHR14187:SF5">
    <property type="entry name" value="HEAT SHOCK 70 KDA PROTEIN 12A"/>
    <property type="match status" value="1"/>
</dbReference>
<protein>
    <submittedName>
        <fullName evidence="3">Uncharacterized protein</fullName>
    </submittedName>
</protein>
<accession>A0A433A2H2</accession>